<comment type="caution">
    <text evidence="2">The sequence shown here is derived from an EMBL/GenBank/DDBJ whole genome shotgun (WGS) entry which is preliminary data.</text>
</comment>
<dbReference type="EMBL" id="CAJNOC010000261">
    <property type="protein sequence ID" value="CAF0735290.1"/>
    <property type="molecule type" value="Genomic_DNA"/>
</dbReference>
<keyword evidence="3" id="KW-1185">Reference proteome</keyword>
<accession>A0A813N9Q2</accession>
<dbReference type="AlphaFoldDB" id="A0A813N9Q2"/>
<feature type="region of interest" description="Disordered" evidence="1">
    <location>
        <begin position="1"/>
        <end position="29"/>
    </location>
</feature>
<evidence type="ECO:0000313" key="3">
    <source>
        <dbReference type="Proteomes" id="UP000663879"/>
    </source>
</evidence>
<organism evidence="2 3">
    <name type="scientific">Brachionus calyciflorus</name>
    <dbReference type="NCBI Taxonomy" id="104777"/>
    <lineage>
        <taxon>Eukaryota</taxon>
        <taxon>Metazoa</taxon>
        <taxon>Spiralia</taxon>
        <taxon>Gnathifera</taxon>
        <taxon>Rotifera</taxon>
        <taxon>Eurotatoria</taxon>
        <taxon>Monogononta</taxon>
        <taxon>Pseudotrocha</taxon>
        <taxon>Ploima</taxon>
        <taxon>Brachionidae</taxon>
        <taxon>Brachionus</taxon>
    </lineage>
</organism>
<evidence type="ECO:0000256" key="1">
    <source>
        <dbReference type="SAM" id="MobiDB-lite"/>
    </source>
</evidence>
<proteinExistence type="predicted"/>
<gene>
    <name evidence="2" type="ORF">OXX778_LOCUS3092</name>
</gene>
<dbReference type="Proteomes" id="UP000663879">
    <property type="component" value="Unassembled WGS sequence"/>
</dbReference>
<evidence type="ECO:0000313" key="2">
    <source>
        <dbReference type="EMBL" id="CAF0735290.1"/>
    </source>
</evidence>
<dbReference type="OrthoDB" id="10651110at2759"/>
<feature type="compositionally biased region" description="Low complexity" evidence="1">
    <location>
        <begin position="1"/>
        <end position="13"/>
    </location>
</feature>
<name>A0A813N9Q2_9BILA</name>
<sequence length="766" mass="86339">MTSSMIIISSSNGSEDDISSKQSVRSSSCMSTQSNIIDSFKLNSKNGSRVSSASTHFSNGLLQNLTPEATHITTNCHLNSFNRPVTSGQVVNIISRKTSELEGNKIFFNQENTRLASAISNSEKSFSPYKESSSFIEAKKNVSMQTLFLNKTTDFNNEPKMKANSDMHSVCLLTAENLNHFDKSTKIDLTIKSKIESPTSNISVSSIISSDHLNSNVKQIEADLKNNYLIKDKIENEEQIRSSLTEKSSSTISQIFDLQNIKTSEHFNNSTGNGKTKKKVSFNDNLIQIHLIPNLQKFLNIEKCKSSEKQDPLNSMDEALSGINSPDKEFDLLDDSNLLMDNQELTHQQLTSLPKPKFIKTNLTQINSDQTIASGLKKNTRKNNNFNNHHLQVVKLTVNSANTTPNDAKNQQSFLTLIGSNKFAQKPNQVISKRDYLNSVNKSYHPQLFSQKRSNTFHNEAIESPPEKIDQSKVTNSIDSFSQSKYLSNDLTNIKILRNESPKKTLKTPNNSVECSVLLKNSAEKSPEFHNENEIQFNSIKNLHKQKKYVFLKQDDNLIREPSFIKNNNLITDKNCTNSFNSMSEFGSDLNQHPNIYKTGFEIKNISNGNNKSQVLNSVNQLIALRDINYYLTNNAKSNLKSLKNFGYQPSAEDTNKSGIKTNSHLKNIDNFDLRRTNSALPLLRNLNKNNNNADNATNLATIRVFTQTNGYTDSPKASIKNQFKIINSKIDNSFSRAKTFVYNQNLTSTTQTQKKRGNYYEKTTF</sequence>
<protein>
    <submittedName>
        <fullName evidence="2">Uncharacterized protein</fullName>
    </submittedName>
</protein>
<reference evidence="2" key="1">
    <citation type="submission" date="2021-02" db="EMBL/GenBank/DDBJ databases">
        <authorList>
            <person name="Nowell W R."/>
        </authorList>
    </citation>
    <scope>NUCLEOTIDE SEQUENCE</scope>
    <source>
        <strain evidence="2">Ploen Becks lab</strain>
    </source>
</reference>